<evidence type="ECO:0000256" key="1">
    <source>
        <dbReference type="ARBA" id="ARBA00009865"/>
    </source>
</evidence>
<dbReference type="GO" id="GO:0004553">
    <property type="term" value="F:hydrolase activity, hydrolyzing O-glycosyl compounds"/>
    <property type="evidence" value="ECO:0007669"/>
    <property type="project" value="InterPro"/>
</dbReference>
<feature type="chain" id="PRO_5002331314" description="Beta-xylosidase" evidence="6">
    <location>
        <begin position="19"/>
        <end position="359"/>
    </location>
</feature>
<dbReference type="OrthoDB" id="9763933at2"/>
<reference evidence="7 8" key="1">
    <citation type="submission" date="2014-09" db="EMBL/GenBank/DDBJ databases">
        <title>Draft Genome Sequence of Draconibacterium sp. JN14CK-3.</title>
        <authorList>
            <person name="Dong C."/>
            <person name="Lai Q."/>
            <person name="Shao Z."/>
        </authorList>
    </citation>
    <scope>NUCLEOTIDE SEQUENCE [LARGE SCALE GENOMIC DNA]</scope>
    <source>
        <strain evidence="7 8">JN14CK-3</strain>
    </source>
</reference>
<dbReference type="EMBL" id="JRHC01000001">
    <property type="protein sequence ID" value="KJF45307.1"/>
    <property type="molecule type" value="Genomic_DNA"/>
</dbReference>
<keyword evidence="2 5" id="KW-0378">Hydrolase</keyword>
<dbReference type="GO" id="GO:0005975">
    <property type="term" value="P:carbohydrate metabolic process"/>
    <property type="evidence" value="ECO:0007669"/>
    <property type="project" value="InterPro"/>
</dbReference>
<dbReference type="Gene3D" id="2.115.10.20">
    <property type="entry name" value="Glycosyl hydrolase domain, family 43"/>
    <property type="match status" value="1"/>
</dbReference>
<dbReference type="InterPro" id="IPR023296">
    <property type="entry name" value="Glyco_hydro_beta-prop_sf"/>
</dbReference>
<dbReference type="SUPFAM" id="SSF75005">
    <property type="entry name" value="Arabinanase/levansucrase/invertase"/>
    <property type="match status" value="1"/>
</dbReference>
<feature type="site" description="Important for catalytic activity, responsible for pKa modulation of the active site Glu and correct orientation of both the proton donor and substrate" evidence="4">
    <location>
        <position position="178"/>
    </location>
</feature>
<evidence type="ECO:0008006" key="9">
    <source>
        <dbReference type="Google" id="ProtNLM"/>
    </source>
</evidence>
<sequence>MKQILIFLILVIPTFLNAQEYTQSISTIREAIEAHEKAVHIFHDWQRDPFITLAPDGNYYLTMTQHGETIDERKCINWGAPLYKSNDLADWKFAGYYYDISKDAGNYNDYLKRWEERKSQKGLTDPLKLWAPEIHFINGKWHVLHTSNSGLGNFATTQGEELEGPYSGWNEKFAQQHDPTLFQDDDGSVWLVSRCTQIQKLNKELTAFEGEPINIGPSNRKMGHEGAYIIKFENKYILFGTAWSTDTMRHGTYNLYYCTSDKLEGPYNERKFAGRFLGHGTPFKDKEGRWWCTAFYNANMPTLEPGDAQNKNLSDTAYTINKQGLTLVPLDIKKVNGDIVVTAKDEAYRYPGKEEVQQF</sequence>
<dbReference type="STRING" id="1544798.LH29_07975"/>
<gene>
    <name evidence="7" type="ORF">LH29_07975</name>
</gene>
<keyword evidence="3 5" id="KW-0326">Glycosidase</keyword>
<accession>A0A0D8JEJ0</accession>
<keyword evidence="6" id="KW-0732">Signal</keyword>
<evidence type="ECO:0000313" key="8">
    <source>
        <dbReference type="Proteomes" id="UP000032544"/>
    </source>
</evidence>
<proteinExistence type="inferred from homology"/>
<name>A0A0D8JEJ0_9BACT</name>
<dbReference type="AlphaFoldDB" id="A0A0D8JEJ0"/>
<evidence type="ECO:0000256" key="5">
    <source>
        <dbReference type="RuleBase" id="RU361187"/>
    </source>
</evidence>
<protein>
    <recommendedName>
        <fullName evidence="9">Beta-xylosidase</fullName>
    </recommendedName>
</protein>
<evidence type="ECO:0000313" key="7">
    <source>
        <dbReference type="EMBL" id="KJF45307.1"/>
    </source>
</evidence>
<feature type="signal peptide" evidence="6">
    <location>
        <begin position="1"/>
        <end position="18"/>
    </location>
</feature>
<dbReference type="RefSeq" id="WP_045027382.1">
    <property type="nucleotide sequence ID" value="NZ_JRHC01000001.1"/>
</dbReference>
<comment type="similarity">
    <text evidence="1 5">Belongs to the glycosyl hydrolase 43 family.</text>
</comment>
<dbReference type="PANTHER" id="PTHR42812">
    <property type="entry name" value="BETA-XYLOSIDASE"/>
    <property type="match status" value="1"/>
</dbReference>
<dbReference type="InterPro" id="IPR006710">
    <property type="entry name" value="Glyco_hydro_43"/>
</dbReference>
<evidence type="ECO:0000256" key="2">
    <source>
        <dbReference type="ARBA" id="ARBA00022801"/>
    </source>
</evidence>
<dbReference type="InterPro" id="IPR051795">
    <property type="entry name" value="Glycosyl_Hydrlase_43"/>
</dbReference>
<dbReference type="Pfam" id="PF04616">
    <property type="entry name" value="Glyco_hydro_43"/>
    <property type="match status" value="1"/>
</dbReference>
<evidence type="ECO:0000256" key="6">
    <source>
        <dbReference type="SAM" id="SignalP"/>
    </source>
</evidence>
<evidence type="ECO:0000256" key="4">
    <source>
        <dbReference type="PIRSR" id="PIRSR606710-2"/>
    </source>
</evidence>
<dbReference type="Proteomes" id="UP000032544">
    <property type="component" value="Unassembled WGS sequence"/>
</dbReference>
<organism evidence="7 8">
    <name type="scientific">Draconibacterium sediminis</name>
    <dbReference type="NCBI Taxonomy" id="1544798"/>
    <lineage>
        <taxon>Bacteria</taxon>
        <taxon>Pseudomonadati</taxon>
        <taxon>Bacteroidota</taxon>
        <taxon>Bacteroidia</taxon>
        <taxon>Marinilabiliales</taxon>
        <taxon>Prolixibacteraceae</taxon>
        <taxon>Draconibacterium</taxon>
    </lineage>
</organism>
<keyword evidence="8" id="KW-1185">Reference proteome</keyword>
<dbReference type="PANTHER" id="PTHR42812:SF14">
    <property type="entry name" value="SECRETED PROTEIN"/>
    <property type="match status" value="1"/>
</dbReference>
<dbReference type="CDD" id="cd08986">
    <property type="entry name" value="GH43-like"/>
    <property type="match status" value="1"/>
</dbReference>
<evidence type="ECO:0000256" key="3">
    <source>
        <dbReference type="ARBA" id="ARBA00023295"/>
    </source>
</evidence>
<dbReference type="PATRIC" id="fig|1544798.3.peg.1598"/>
<comment type="caution">
    <text evidence="7">The sequence shown here is derived from an EMBL/GenBank/DDBJ whole genome shotgun (WGS) entry which is preliminary data.</text>
</comment>